<evidence type="ECO:0000256" key="2">
    <source>
        <dbReference type="ARBA" id="ARBA00022475"/>
    </source>
</evidence>
<evidence type="ECO:0000256" key="7">
    <source>
        <dbReference type="SAM" id="Phobius"/>
    </source>
</evidence>
<keyword evidence="3 7" id="KW-0812">Transmembrane</keyword>
<keyword evidence="2" id="KW-1003">Cell membrane</keyword>
<evidence type="ECO:0000313" key="10">
    <source>
        <dbReference type="Proteomes" id="UP000604341"/>
    </source>
</evidence>
<dbReference type="Proteomes" id="UP000604341">
    <property type="component" value="Unassembled WGS sequence"/>
</dbReference>
<evidence type="ECO:0000256" key="1">
    <source>
        <dbReference type="ARBA" id="ARBA00004651"/>
    </source>
</evidence>
<dbReference type="Gene3D" id="1.20.144.10">
    <property type="entry name" value="Phosphatidic acid phosphatase type 2/haloperoxidase"/>
    <property type="match status" value="2"/>
</dbReference>
<dbReference type="RefSeq" id="WP_189067231.1">
    <property type="nucleotide sequence ID" value="NZ_BMPE01000001.1"/>
</dbReference>
<evidence type="ECO:0000256" key="5">
    <source>
        <dbReference type="ARBA" id="ARBA00022989"/>
    </source>
</evidence>
<feature type="domain" description="Phosphatidic acid phosphatase type 2/haloperoxidase" evidence="8">
    <location>
        <begin position="100"/>
        <end position="210"/>
    </location>
</feature>
<evidence type="ECO:0000256" key="4">
    <source>
        <dbReference type="ARBA" id="ARBA00022801"/>
    </source>
</evidence>
<organism evidence="9 10">
    <name type="scientific">Deinococcus radiotolerans</name>
    <dbReference type="NCBI Taxonomy" id="1309407"/>
    <lineage>
        <taxon>Bacteria</taxon>
        <taxon>Thermotogati</taxon>
        <taxon>Deinococcota</taxon>
        <taxon>Deinococci</taxon>
        <taxon>Deinococcales</taxon>
        <taxon>Deinococcaceae</taxon>
        <taxon>Deinococcus</taxon>
    </lineage>
</organism>
<dbReference type="SMART" id="SM00014">
    <property type="entry name" value="acidPPc"/>
    <property type="match status" value="1"/>
</dbReference>
<dbReference type="InterPro" id="IPR036938">
    <property type="entry name" value="PAP2/HPO_sf"/>
</dbReference>
<evidence type="ECO:0000256" key="6">
    <source>
        <dbReference type="ARBA" id="ARBA00023136"/>
    </source>
</evidence>
<feature type="transmembrane region" description="Helical" evidence="7">
    <location>
        <begin position="20"/>
        <end position="37"/>
    </location>
</feature>
<keyword evidence="10" id="KW-1185">Reference proteome</keyword>
<name>A0ABQ2FH49_9DEIO</name>
<reference evidence="10" key="1">
    <citation type="journal article" date="2019" name="Int. J. Syst. Evol. Microbiol.">
        <title>The Global Catalogue of Microorganisms (GCM) 10K type strain sequencing project: providing services to taxonomists for standard genome sequencing and annotation.</title>
        <authorList>
            <consortium name="The Broad Institute Genomics Platform"/>
            <consortium name="The Broad Institute Genome Sequencing Center for Infectious Disease"/>
            <person name="Wu L."/>
            <person name="Ma J."/>
        </authorList>
    </citation>
    <scope>NUCLEOTIDE SEQUENCE [LARGE SCALE GENOMIC DNA]</scope>
    <source>
        <strain evidence="10">JCM 19173</strain>
    </source>
</reference>
<feature type="transmembrane region" description="Helical" evidence="7">
    <location>
        <begin position="142"/>
        <end position="161"/>
    </location>
</feature>
<comment type="subcellular location">
    <subcellularLocation>
        <location evidence="1">Cell membrane</location>
        <topology evidence="1">Multi-pass membrane protein</topology>
    </subcellularLocation>
</comment>
<dbReference type="PANTHER" id="PTHR14969:SF62">
    <property type="entry name" value="DECAPRENYLPHOSPHORYL-5-PHOSPHORIBOSE PHOSPHATASE RV3807C-RELATED"/>
    <property type="match status" value="1"/>
</dbReference>
<evidence type="ECO:0000259" key="8">
    <source>
        <dbReference type="SMART" id="SM00014"/>
    </source>
</evidence>
<dbReference type="SUPFAM" id="SSF48317">
    <property type="entry name" value="Acid phosphatase/Vanadium-dependent haloperoxidase"/>
    <property type="match status" value="1"/>
</dbReference>
<proteinExistence type="predicted"/>
<keyword evidence="5 7" id="KW-1133">Transmembrane helix</keyword>
<protein>
    <submittedName>
        <fullName evidence="9">Phosphatidylglycerophosphatase</fullName>
    </submittedName>
</protein>
<gene>
    <name evidence="9" type="ORF">GCM10010844_03370</name>
</gene>
<feature type="transmembrane region" description="Helical" evidence="7">
    <location>
        <begin position="99"/>
        <end position="122"/>
    </location>
</feature>
<dbReference type="InterPro" id="IPR000326">
    <property type="entry name" value="PAP2/HPO"/>
</dbReference>
<sequence length="235" mass="25806">MFPRSRHEFIPFIQQHWRALLTLLLSVMVPLGLFAHLTHEVFREGGFAWDQAVLNWYAARRTPGLTQLCEILAQLGGAVVLPFVVLAIAWLLGQAQGKAHGWFLVTAVAGATLLNLVAKIIFQRPRPDQLMAVLTEPGFSFPSGHAMANAAFGFALALIFWRSRAAWPVAVFGVLWAVAIGASRNYLGVHYPSDVLAGFMASVAWVGGAHLIMTRRWPQLKKSPGGERDTRPTAT</sequence>
<evidence type="ECO:0000313" key="9">
    <source>
        <dbReference type="EMBL" id="GGK88106.1"/>
    </source>
</evidence>
<feature type="transmembrane region" description="Helical" evidence="7">
    <location>
        <begin position="195"/>
        <end position="213"/>
    </location>
</feature>
<dbReference type="EMBL" id="BMPE01000001">
    <property type="protein sequence ID" value="GGK88106.1"/>
    <property type="molecule type" value="Genomic_DNA"/>
</dbReference>
<feature type="transmembrane region" description="Helical" evidence="7">
    <location>
        <begin position="166"/>
        <end position="183"/>
    </location>
</feature>
<dbReference type="Pfam" id="PF01569">
    <property type="entry name" value="PAP2"/>
    <property type="match status" value="1"/>
</dbReference>
<dbReference type="PANTHER" id="PTHR14969">
    <property type="entry name" value="SPHINGOSINE-1-PHOSPHATE PHOSPHOHYDROLASE"/>
    <property type="match status" value="1"/>
</dbReference>
<keyword evidence="4" id="KW-0378">Hydrolase</keyword>
<accession>A0ABQ2FH49</accession>
<dbReference type="CDD" id="cd03392">
    <property type="entry name" value="PAP2_like_2"/>
    <property type="match status" value="1"/>
</dbReference>
<feature type="transmembrane region" description="Helical" evidence="7">
    <location>
        <begin position="71"/>
        <end position="92"/>
    </location>
</feature>
<comment type="caution">
    <text evidence="9">The sequence shown here is derived from an EMBL/GenBank/DDBJ whole genome shotgun (WGS) entry which is preliminary data.</text>
</comment>
<evidence type="ECO:0000256" key="3">
    <source>
        <dbReference type="ARBA" id="ARBA00022692"/>
    </source>
</evidence>
<keyword evidence="6 7" id="KW-0472">Membrane</keyword>